<feature type="transmembrane region" description="Helical" evidence="2">
    <location>
        <begin position="212"/>
        <end position="232"/>
    </location>
</feature>
<gene>
    <name evidence="3" type="ORF">ACFQGD_14240</name>
</gene>
<evidence type="ECO:0000256" key="2">
    <source>
        <dbReference type="SAM" id="Phobius"/>
    </source>
</evidence>
<dbReference type="PANTHER" id="PTHR38588">
    <property type="entry name" value="BLL0334 PROTEIN"/>
    <property type="match status" value="1"/>
</dbReference>
<feature type="region of interest" description="Disordered" evidence="1">
    <location>
        <begin position="167"/>
        <end position="189"/>
    </location>
</feature>
<sequence>MQLEHEFAVDAPIDEVWQALQDPERVAPCMPGASLTGVEGDTFTAKVKVKLGPVMMQYKGTGEFVEKDESAHKLVINASGKDVRGAGTASTRSTVTLTGNGDRTTGTVVSDVKVTGKPAQFGRGLISEVSGRLLAEFAANLAGELAPAKAATTGVTGAAATTEAATDTMAAEEARESGEPGEGVAPGEQVAPTEREPLDLMGVAGAPVLKRVAPVVAIAAAIIAIVVIVRACGKS</sequence>
<dbReference type="Pfam" id="PF06240">
    <property type="entry name" value="COXG"/>
    <property type="match status" value="1"/>
</dbReference>
<dbReference type="EMBL" id="JBHSXX010000001">
    <property type="protein sequence ID" value="MFC6868299.1"/>
    <property type="molecule type" value="Genomic_DNA"/>
</dbReference>
<feature type="region of interest" description="Disordered" evidence="1">
    <location>
        <begin position="83"/>
        <end position="102"/>
    </location>
</feature>
<keyword evidence="2" id="KW-0812">Transmembrane</keyword>
<dbReference type="Gene3D" id="3.30.530.20">
    <property type="match status" value="1"/>
</dbReference>
<keyword evidence="4" id="KW-1185">Reference proteome</keyword>
<keyword evidence="2" id="KW-0472">Membrane</keyword>
<dbReference type="InterPro" id="IPR010419">
    <property type="entry name" value="CO_DH_gsu"/>
</dbReference>
<protein>
    <submittedName>
        <fullName evidence="3">SRPBCC family protein</fullName>
    </submittedName>
</protein>
<dbReference type="Proteomes" id="UP001596337">
    <property type="component" value="Unassembled WGS sequence"/>
</dbReference>
<reference evidence="4" key="1">
    <citation type="journal article" date="2019" name="Int. J. Syst. Evol. Microbiol.">
        <title>The Global Catalogue of Microorganisms (GCM) 10K type strain sequencing project: providing services to taxonomists for standard genome sequencing and annotation.</title>
        <authorList>
            <consortium name="The Broad Institute Genomics Platform"/>
            <consortium name="The Broad Institute Genome Sequencing Center for Infectious Disease"/>
            <person name="Wu L."/>
            <person name="Ma J."/>
        </authorList>
    </citation>
    <scope>NUCLEOTIDE SEQUENCE [LARGE SCALE GENOMIC DNA]</scope>
    <source>
        <strain evidence="4">KCTC 32255</strain>
    </source>
</reference>
<feature type="compositionally biased region" description="Polar residues" evidence="1">
    <location>
        <begin position="88"/>
        <end position="102"/>
    </location>
</feature>
<evidence type="ECO:0000313" key="4">
    <source>
        <dbReference type="Proteomes" id="UP001596337"/>
    </source>
</evidence>
<name>A0ABW2C0C9_9PSEU</name>
<keyword evidence="2" id="KW-1133">Transmembrane helix</keyword>
<organism evidence="3 4">
    <name type="scientific">Haloechinothrix salitolerans</name>
    <dbReference type="NCBI Taxonomy" id="926830"/>
    <lineage>
        <taxon>Bacteria</taxon>
        <taxon>Bacillati</taxon>
        <taxon>Actinomycetota</taxon>
        <taxon>Actinomycetes</taxon>
        <taxon>Pseudonocardiales</taxon>
        <taxon>Pseudonocardiaceae</taxon>
        <taxon>Haloechinothrix</taxon>
    </lineage>
</organism>
<dbReference type="CDD" id="cd07823">
    <property type="entry name" value="SRPBCC_5"/>
    <property type="match status" value="1"/>
</dbReference>
<dbReference type="SUPFAM" id="SSF55961">
    <property type="entry name" value="Bet v1-like"/>
    <property type="match status" value="1"/>
</dbReference>
<dbReference type="RefSeq" id="WP_345398296.1">
    <property type="nucleotide sequence ID" value="NZ_BAABLA010000028.1"/>
</dbReference>
<accession>A0ABW2C0C9</accession>
<evidence type="ECO:0000313" key="3">
    <source>
        <dbReference type="EMBL" id="MFC6868299.1"/>
    </source>
</evidence>
<comment type="caution">
    <text evidence="3">The sequence shown here is derived from an EMBL/GenBank/DDBJ whole genome shotgun (WGS) entry which is preliminary data.</text>
</comment>
<dbReference type="PANTHER" id="PTHR38588:SF1">
    <property type="entry name" value="BLL0334 PROTEIN"/>
    <property type="match status" value="1"/>
</dbReference>
<proteinExistence type="predicted"/>
<evidence type="ECO:0000256" key="1">
    <source>
        <dbReference type="SAM" id="MobiDB-lite"/>
    </source>
</evidence>
<dbReference type="InterPro" id="IPR023393">
    <property type="entry name" value="START-like_dom_sf"/>
</dbReference>